<gene>
    <name evidence="7" type="ORF">CRE_15902</name>
</gene>
<feature type="domain" description="RING-type" evidence="6">
    <location>
        <begin position="811"/>
        <end position="853"/>
    </location>
</feature>
<dbReference type="PROSITE" id="PS50089">
    <property type="entry name" value="ZF_RING_2"/>
    <property type="match status" value="1"/>
</dbReference>
<dbReference type="RefSeq" id="XP_003106443.2">
    <property type="nucleotide sequence ID" value="XM_003106395.2"/>
</dbReference>
<name>E3MBF8_CAERE</name>
<evidence type="ECO:0000256" key="1">
    <source>
        <dbReference type="ARBA" id="ARBA00022771"/>
    </source>
</evidence>
<evidence type="ECO:0000256" key="5">
    <source>
        <dbReference type="SAM" id="MobiDB-lite"/>
    </source>
</evidence>
<dbReference type="FunCoup" id="E3MBF8">
    <property type="interactions" value="1856"/>
</dbReference>
<sequence>MSSSANDFNKVLRTFIPKELIPPTWKYDENKKSVENIESLMKFGQLEIVESAEQLNKDIGSYMCFPGATQHFDMDPVVSPCPYDYASLKNTLYIYKKDLYRFFGSKDICPLKQWQRYEVEWALQECLQRMDFGSHHEMIVKPDIKQIAKDGERVLKKLMEVLELSEDYEIVYEDLKKSMLDFLPVEIRDTISELFEEIIESYPTEKYSLELSQIVTWIGFILEAIEVYLRKESIHLPPLNSVSLTKPVIRLFSIDKNHFVMAHELLKTLKNHNIDVSEFEKEVLGMPKLSTFTFREVVEKVDKDVMKNLEFVKMEDFRLIFAQTPIPTYDGGYCTLAVDALRDILMDMILAKKVFQTIEEKDWIHIKQFFKSIESYFDQTRGVYFINLKDVKTIKDLWENIYNTHLKRSSPKQMKTLKNTGFPVKHLKETLQFFELENCFEGILEYAAPIYFKVAADKESSTSHLHQAVMQCQLNSLVRKVPMLLKFIHKQGACDRLSIVKCELCDGKTLAEEIEEPLGFEIGKEPRSSKDTNSVPEKLNAETQELSADTTEKPTQKKKKSKKSKQPILPEEAKPKESNACPKCERAGKFTREANEKLRLSKIEVKQLKKDLIRNQLENEEIKQKVMDKDERIRMLEKLLEEKDDVIKEQEEKLKEQSAVIEDLRGVEKKEDSQTVNDEETAKIEGVKSNLLTIKGVFHTESPVSKCTEIVNRLIMNTRNEETKQMAVIEMRRFTKEATEYMEGVEDRIAMIQCNQFNAAEEIPELPEFPVFSQEFLEAYKIILKSRPPVICQQLLSLSEKVSDELEDTECVICLNNMDLENETTKCGCCKRRYHNGCIQDWLKVKMTCPTCNSGLLDEEEFPVLV</sequence>
<accession>E3MBF8</accession>
<dbReference type="GO" id="GO:0008270">
    <property type="term" value="F:zinc ion binding"/>
    <property type="evidence" value="ECO:0007669"/>
    <property type="project" value="UniProtKB-KW"/>
</dbReference>
<dbReference type="InterPro" id="IPR013083">
    <property type="entry name" value="Znf_RING/FYVE/PHD"/>
</dbReference>
<dbReference type="GO" id="GO:0045087">
    <property type="term" value="P:innate immune response"/>
    <property type="evidence" value="ECO:0007669"/>
    <property type="project" value="TreeGrafter"/>
</dbReference>
<evidence type="ECO:0000256" key="3">
    <source>
        <dbReference type="PROSITE-ProRule" id="PRU00175"/>
    </source>
</evidence>
<feature type="compositionally biased region" description="Basic and acidic residues" evidence="5">
    <location>
        <begin position="571"/>
        <end position="584"/>
    </location>
</feature>
<feature type="coiled-coil region" evidence="4">
    <location>
        <begin position="591"/>
        <end position="667"/>
    </location>
</feature>
<keyword evidence="2" id="KW-0862">Zinc</keyword>
<keyword evidence="1 3" id="KW-0479">Metal-binding</keyword>
<dbReference type="EMBL" id="DS268433">
    <property type="protein sequence ID" value="EFO97745.1"/>
    <property type="molecule type" value="Genomic_DNA"/>
</dbReference>
<keyword evidence="4" id="KW-0175">Coiled coil</keyword>
<dbReference type="CTD" id="9808882"/>
<reference evidence="7" key="1">
    <citation type="submission" date="2007-07" db="EMBL/GenBank/DDBJ databases">
        <title>PCAP assembly of the Caenorhabditis remanei genome.</title>
        <authorList>
            <consortium name="The Caenorhabditis remanei Sequencing Consortium"/>
            <person name="Wilson R.K."/>
        </authorList>
    </citation>
    <scope>NUCLEOTIDE SEQUENCE [LARGE SCALE GENOMIC DNA]</scope>
    <source>
        <strain evidence="7">PB4641</strain>
    </source>
</reference>
<dbReference type="Proteomes" id="UP000008281">
    <property type="component" value="Unassembled WGS sequence"/>
</dbReference>
<evidence type="ECO:0000313" key="8">
    <source>
        <dbReference type="Proteomes" id="UP000008281"/>
    </source>
</evidence>
<dbReference type="AlphaFoldDB" id="E3MBF8"/>
<organism evidence="8">
    <name type="scientific">Caenorhabditis remanei</name>
    <name type="common">Caenorhabditis vulgaris</name>
    <dbReference type="NCBI Taxonomy" id="31234"/>
    <lineage>
        <taxon>Eukaryota</taxon>
        <taxon>Metazoa</taxon>
        <taxon>Ecdysozoa</taxon>
        <taxon>Nematoda</taxon>
        <taxon>Chromadorea</taxon>
        <taxon>Rhabditida</taxon>
        <taxon>Rhabditina</taxon>
        <taxon>Rhabditomorpha</taxon>
        <taxon>Rhabditoidea</taxon>
        <taxon>Rhabditidae</taxon>
        <taxon>Peloderinae</taxon>
        <taxon>Caenorhabditis</taxon>
    </lineage>
</organism>
<dbReference type="HOGENOM" id="CLU_007994_1_1_1"/>
<protein>
    <recommendedName>
        <fullName evidence="6">RING-type domain-containing protein</fullName>
    </recommendedName>
</protein>
<feature type="compositionally biased region" description="Polar residues" evidence="5">
    <location>
        <begin position="531"/>
        <end position="549"/>
    </location>
</feature>
<dbReference type="OrthoDB" id="5876588at2759"/>
<dbReference type="eggNOG" id="ENOG502SVYK">
    <property type="taxonomic scope" value="Eukaryota"/>
</dbReference>
<dbReference type="GeneID" id="9808882"/>
<dbReference type="Pfam" id="PF13639">
    <property type="entry name" value="zf-RING_2"/>
    <property type="match status" value="1"/>
</dbReference>
<feature type="region of interest" description="Disordered" evidence="5">
    <location>
        <begin position="521"/>
        <end position="584"/>
    </location>
</feature>
<evidence type="ECO:0000256" key="4">
    <source>
        <dbReference type="SAM" id="Coils"/>
    </source>
</evidence>
<dbReference type="InterPro" id="IPR001841">
    <property type="entry name" value="Znf_RING"/>
</dbReference>
<evidence type="ECO:0000256" key="2">
    <source>
        <dbReference type="ARBA" id="ARBA00022833"/>
    </source>
</evidence>
<proteinExistence type="predicted"/>
<evidence type="ECO:0000313" key="7">
    <source>
        <dbReference type="EMBL" id="EFO97745.1"/>
    </source>
</evidence>
<dbReference type="InParanoid" id="E3MBF8"/>
<dbReference type="SUPFAM" id="SSF57850">
    <property type="entry name" value="RING/U-box"/>
    <property type="match status" value="1"/>
</dbReference>
<feature type="compositionally biased region" description="Basic residues" evidence="5">
    <location>
        <begin position="556"/>
        <end position="565"/>
    </location>
</feature>
<dbReference type="OMA" id="RRIPEME"/>
<dbReference type="PANTHER" id="PTHR21447">
    <property type="entry name" value="RING-TYPE DOMAIN-CONTAINING PROTEIN-RELATED"/>
    <property type="match status" value="1"/>
</dbReference>
<dbReference type="KEGG" id="crq:GCK72_020877"/>
<dbReference type="Gene3D" id="3.30.40.10">
    <property type="entry name" value="Zinc/RING finger domain, C3HC4 (zinc finger)"/>
    <property type="match status" value="1"/>
</dbReference>
<keyword evidence="8" id="KW-1185">Reference proteome</keyword>
<keyword evidence="1 3" id="KW-0863">Zinc-finger</keyword>
<dbReference type="PANTHER" id="PTHR21447:SF11">
    <property type="entry name" value="RING-TYPE DOMAIN-CONTAINING PROTEIN"/>
    <property type="match status" value="1"/>
</dbReference>
<evidence type="ECO:0000259" key="6">
    <source>
        <dbReference type="PROSITE" id="PS50089"/>
    </source>
</evidence>
<dbReference type="GO" id="GO:0045121">
    <property type="term" value="C:membrane raft"/>
    <property type="evidence" value="ECO:0007669"/>
    <property type="project" value="TreeGrafter"/>
</dbReference>